<gene>
    <name evidence="1" type="ORF">AWN90_35565</name>
</gene>
<proteinExistence type="predicted"/>
<organism evidence="1 2">
    <name type="scientific">Nocardia terpenica</name>
    <dbReference type="NCBI Taxonomy" id="455432"/>
    <lineage>
        <taxon>Bacteria</taxon>
        <taxon>Bacillati</taxon>
        <taxon>Actinomycetota</taxon>
        <taxon>Actinomycetes</taxon>
        <taxon>Mycobacteriales</taxon>
        <taxon>Nocardiaceae</taxon>
        <taxon>Nocardia</taxon>
    </lineage>
</organism>
<accession>A0A164N0I5</accession>
<evidence type="ECO:0000313" key="2">
    <source>
        <dbReference type="Proteomes" id="UP000076512"/>
    </source>
</evidence>
<dbReference type="EMBL" id="LWGR01000007">
    <property type="protein sequence ID" value="KZM73859.1"/>
    <property type="molecule type" value="Genomic_DNA"/>
</dbReference>
<protein>
    <submittedName>
        <fullName evidence="1">Uncharacterized protein</fullName>
    </submittedName>
</protein>
<reference evidence="1 2" key="1">
    <citation type="submission" date="2016-04" db="EMBL/GenBank/DDBJ databases">
        <authorList>
            <person name="Evans L.H."/>
            <person name="Alamgir A."/>
            <person name="Owens N."/>
            <person name="Weber N.D."/>
            <person name="Virtaneva K."/>
            <person name="Barbian K."/>
            <person name="Babar A."/>
            <person name="Rosenke K."/>
        </authorList>
    </citation>
    <scope>NUCLEOTIDE SEQUENCE [LARGE SCALE GENOMIC DNA]</scope>
    <source>
        <strain evidence="1 2">IFM 0406</strain>
    </source>
</reference>
<keyword evidence="2" id="KW-1185">Reference proteome</keyword>
<dbReference type="OrthoDB" id="3577809at2"/>
<comment type="caution">
    <text evidence="1">The sequence shown here is derived from an EMBL/GenBank/DDBJ whole genome shotgun (WGS) entry which is preliminary data.</text>
</comment>
<dbReference type="RefSeq" id="WP_067592018.1">
    <property type="nucleotide sequence ID" value="NZ_JABMCZ010000001.1"/>
</dbReference>
<dbReference type="AlphaFoldDB" id="A0A164N0I5"/>
<sequence>MDTELTFLGKGGSKVNDCPTLYTTDYGTYVIIGWKTDAPDTIEIPHLLLGFTEKETFIGATMTDTGRGTFTLTGNPVTESRLLAQLKIEAYEAAVEVSKIRREYYGGIEAA</sequence>
<dbReference type="Proteomes" id="UP000076512">
    <property type="component" value="Unassembled WGS sequence"/>
</dbReference>
<name>A0A164N0I5_9NOCA</name>
<dbReference type="STRING" id="455432.AWN90_35565"/>
<evidence type="ECO:0000313" key="1">
    <source>
        <dbReference type="EMBL" id="KZM73859.1"/>
    </source>
</evidence>